<dbReference type="EMBL" id="CP037452">
    <property type="protein sequence ID" value="QDV48885.1"/>
    <property type="molecule type" value="Genomic_DNA"/>
</dbReference>
<feature type="transmembrane region" description="Helical" evidence="1">
    <location>
        <begin position="12"/>
        <end position="31"/>
    </location>
</feature>
<accession>A0A518I713</accession>
<dbReference type="Proteomes" id="UP000318313">
    <property type="component" value="Chromosome"/>
</dbReference>
<dbReference type="KEGG" id="gfm:Enr17x_09000"/>
<evidence type="ECO:0000313" key="2">
    <source>
        <dbReference type="EMBL" id="QDV48885.1"/>
    </source>
</evidence>
<evidence type="ECO:0000256" key="1">
    <source>
        <dbReference type="SAM" id="Phobius"/>
    </source>
</evidence>
<keyword evidence="1" id="KW-1133">Transmembrane helix</keyword>
<feature type="transmembrane region" description="Helical" evidence="1">
    <location>
        <begin position="81"/>
        <end position="102"/>
    </location>
</feature>
<organism evidence="2 3">
    <name type="scientific">Gimesia fumaroli</name>
    <dbReference type="NCBI Taxonomy" id="2527976"/>
    <lineage>
        <taxon>Bacteria</taxon>
        <taxon>Pseudomonadati</taxon>
        <taxon>Planctomycetota</taxon>
        <taxon>Planctomycetia</taxon>
        <taxon>Planctomycetales</taxon>
        <taxon>Planctomycetaceae</taxon>
        <taxon>Gimesia</taxon>
    </lineage>
</organism>
<proteinExistence type="predicted"/>
<feature type="transmembrane region" description="Helical" evidence="1">
    <location>
        <begin position="43"/>
        <end position="69"/>
    </location>
</feature>
<dbReference type="AlphaFoldDB" id="A0A518I713"/>
<evidence type="ECO:0000313" key="3">
    <source>
        <dbReference type="Proteomes" id="UP000318313"/>
    </source>
</evidence>
<name>A0A518I713_9PLAN</name>
<reference evidence="2 3" key="1">
    <citation type="submission" date="2019-03" db="EMBL/GenBank/DDBJ databases">
        <title>Deep-cultivation of Planctomycetes and their phenomic and genomic characterization uncovers novel biology.</title>
        <authorList>
            <person name="Wiegand S."/>
            <person name="Jogler M."/>
            <person name="Boedeker C."/>
            <person name="Pinto D."/>
            <person name="Vollmers J."/>
            <person name="Rivas-Marin E."/>
            <person name="Kohn T."/>
            <person name="Peeters S.H."/>
            <person name="Heuer A."/>
            <person name="Rast P."/>
            <person name="Oberbeckmann S."/>
            <person name="Bunk B."/>
            <person name="Jeske O."/>
            <person name="Meyerdierks A."/>
            <person name="Storesund J.E."/>
            <person name="Kallscheuer N."/>
            <person name="Luecker S."/>
            <person name="Lage O.M."/>
            <person name="Pohl T."/>
            <person name="Merkel B.J."/>
            <person name="Hornburger P."/>
            <person name="Mueller R.-W."/>
            <person name="Bruemmer F."/>
            <person name="Labrenz M."/>
            <person name="Spormann A.M."/>
            <person name="Op den Camp H."/>
            <person name="Overmann J."/>
            <person name="Amann R."/>
            <person name="Jetten M.S.M."/>
            <person name="Mascher T."/>
            <person name="Medema M.H."/>
            <person name="Devos D.P."/>
            <person name="Kaster A.-K."/>
            <person name="Ovreas L."/>
            <person name="Rohde M."/>
            <person name="Galperin M.Y."/>
            <person name="Jogler C."/>
        </authorList>
    </citation>
    <scope>NUCLEOTIDE SEQUENCE [LARGE SCALE GENOMIC DNA]</scope>
    <source>
        <strain evidence="2 3">Enr17</strain>
    </source>
</reference>
<keyword evidence="1" id="KW-0812">Transmembrane</keyword>
<protein>
    <submittedName>
        <fullName evidence="2">Uncharacterized protein</fullName>
    </submittedName>
</protein>
<dbReference type="RefSeq" id="WP_145306202.1">
    <property type="nucleotide sequence ID" value="NZ_CP037452.1"/>
</dbReference>
<gene>
    <name evidence="2" type="ORF">Enr17x_09000</name>
</gene>
<sequence>MKTHFSRTRTVICWSVLIYSVLFLPYCHWLFEFRRGGCMDGNLLALLIFCYFTTLFISAVGLIDTIVLIIRGIWDRISPPFFFRVFIVNLGLFVLMWLLFVASLH</sequence>
<keyword evidence="3" id="KW-1185">Reference proteome</keyword>
<keyword evidence="1" id="KW-0472">Membrane</keyword>
<dbReference type="OrthoDB" id="9862324at2"/>